<evidence type="ECO:0000256" key="11">
    <source>
        <dbReference type="ARBA" id="ARBA00022840"/>
    </source>
</evidence>
<keyword evidence="7" id="KW-0732">Signal</keyword>
<keyword evidence="14" id="KW-1015">Disulfide bond</keyword>
<keyword evidence="11" id="KW-0067">ATP-binding</keyword>
<evidence type="ECO:0000256" key="15">
    <source>
        <dbReference type="ARBA" id="ARBA00023170"/>
    </source>
</evidence>
<keyword evidence="10" id="KW-0418">Kinase</keyword>
<keyword evidence="16" id="KW-0325">Glycoprotein</keyword>
<keyword evidence="12" id="KW-1133">Transmembrane helix</keyword>
<dbReference type="Gene3D" id="1.10.510.10">
    <property type="entry name" value="Transferase(Phosphotransferase) domain 1"/>
    <property type="match status" value="1"/>
</dbReference>
<dbReference type="FunFam" id="1.10.510.10:FF:000248">
    <property type="entry name" value="S-receptor-like kinase 5"/>
    <property type="match status" value="1"/>
</dbReference>
<evidence type="ECO:0000256" key="9">
    <source>
        <dbReference type="ARBA" id="ARBA00022741"/>
    </source>
</evidence>
<keyword evidence="15" id="KW-0675">Receptor</keyword>
<evidence type="ECO:0000256" key="4">
    <source>
        <dbReference type="ARBA" id="ARBA00022553"/>
    </source>
</evidence>
<dbReference type="Gene3D" id="3.30.200.20">
    <property type="entry name" value="Phosphorylase Kinase, domain 1"/>
    <property type="match status" value="1"/>
</dbReference>
<dbReference type="GO" id="GO:0016020">
    <property type="term" value="C:membrane"/>
    <property type="evidence" value="ECO:0007669"/>
    <property type="project" value="UniProtKB-SubCell"/>
</dbReference>
<name>N1R4Y6_AEGTA</name>
<evidence type="ECO:0000256" key="16">
    <source>
        <dbReference type="ARBA" id="ARBA00023180"/>
    </source>
</evidence>
<dbReference type="AlphaFoldDB" id="N1R4Y6"/>
<evidence type="ECO:0000256" key="2">
    <source>
        <dbReference type="ARBA" id="ARBA00012513"/>
    </source>
</evidence>
<dbReference type="GO" id="GO:0005524">
    <property type="term" value="F:ATP binding"/>
    <property type="evidence" value="ECO:0007669"/>
    <property type="project" value="UniProtKB-KW"/>
</dbReference>
<keyword evidence="13" id="KW-0472">Membrane</keyword>
<reference evidence="20" key="1">
    <citation type="submission" date="2015-06" db="UniProtKB">
        <authorList>
            <consortium name="EnsemblPlants"/>
        </authorList>
    </citation>
    <scope>IDENTIFICATION</scope>
</reference>
<protein>
    <recommendedName>
        <fullName evidence="2">non-specific serine/threonine protein kinase</fullName>
        <ecNumber evidence="2">2.7.11.1</ecNumber>
    </recommendedName>
</protein>
<comment type="catalytic activity">
    <reaction evidence="18">
        <text>L-seryl-[protein] + ATP = O-phospho-L-seryl-[protein] + ADP + H(+)</text>
        <dbReference type="Rhea" id="RHEA:17989"/>
        <dbReference type="Rhea" id="RHEA-COMP:9863"/>
        <dbReference type="Rhea" id="RHEA-COMP:11604"/>
        <dbReference type="ChEBI" id="CHEBI:15378"/>
        <dbReference type="ChEBI" id="CHEBI:29999"/>
        <dbReference type="ChEBI" id="CHEBI:30616"/>
        <dbReference type="ChEBI" id="CHEBI:83421"/>
        <dbReference type="ChEBI" id="CHEBI:456216"/>
        <dbReference type="EC" id="2.7.11.1"/>
    </reaction>
</comment>
<evidence type="ECO:0000256" key="18">
    <source>
        <dbReference type="ARBA" id="ARBA00048679"/>
    </source>
</evidence>
<dbReference type="ExpressionAtlas" id="N1R4Y6">
    <property type="expression patterns" value="baseline"/>
</dbReference>
<evidence type="ECO:0000256" key="13">
    <source>
        <dbReference type="ARBA" id="ARBA00023136"/>
    </source>
</evidence>
<comment type="subcellular location">
    <subcellularLocation>
        <location evidence="1">Membrane</location>
        <topology evidence="1">Single-pass type I membrane protein</topology>
    </subcellularLocation>
</comment>
<evidence type="ECO:0000256" key="1">
    <source>
        <dbReference type="ARBA" id="ARBA00004479"/>
    </source>
</evidence>
<keyword evidence="4" id="KW-0597">Phosphoprotein</keyword>
<evidence type="ECO:0000256" key="17">
    <source>
        <dbReference type="ARBA" id="ARBA00047899"/>
    </source>
</evidence>
<dbReference type="GO" id="GO:0030246">
    <property type="term" value="F:carbohydrate binding"/>
    <property type="evidence" value="ECO:0007669"/>
    <property type="project" value="UniProtKB-KW"/>
</dbReference>
<keyword evidence="8" id="KW-0430">Lectin</keyword>
<keyword evidence="9" id="KW-0547">Nucleotide-binding</keyword>
<dbReference type="GO" id="GO:0004674">
    <property type="term" value="F:protein serine/threonine kinase activity"/>
    <property type="evidence" value="ECO:0007669"/>
    <property type="project" value="UniProtKB-KW"/>
</dbReference>
<evidence type="ECO:0000256" key="5">
    <source>
        <dbReference type="ARBA" id="ARBA00022679"/>
    </source>
</evidence>
<comment type="catalytic activity">
    <reaction evidence="17">
        <text>L-threonyl-[protein] + ATP = O-phospho-L-threonyl-[protein] + ADP + H(+)</text>
        <dbReference type="Rhea" id="RHEA:46608"/>
        <dbReference type="Rhea" id="RHEA-COMP:11060"/>
        <dbReference type="Rhea" id="RHEA-COMP:11605"/>
        <dbReference type="ChEBI" id="CHEBI:15378"/>
        <dbReference type="ChEBI" id="CHEBI:30013"/>
        <dbReference type="ChEBI" id="CHEBI:30616"/>
        <dbReference type="ChEBI" id="CHEBI:61977"/>
        <dbReference type="ChEBI" id="CHEBI:456216"/>
        <dbReference type="EC" id="2.7.11.1"/>
    </reaction>
</comment>
<organism evidence="20">
    <name type="scientific">Aegilops tauschii</name>
    <name type="common">Tausch's goatgrass</name>
    <name type="synonym">Aegilops squarrosa</name>
    <dbReference type="NCBI Taxonomy" id="37682"/>
    <lineage>
        <taxon>Eukaryota</taxon>
        <taxon>Viridiplantae</taxon>
        <taxon>Streptophyta</taxon>
        <taxon>Embryophyta</taxon>
        <taxon>Tracheophyta</taxon>
        <taxon>Spermatophyta</taxon>
        <taxon>Magnoliopsida</taxon>
        <taxon>Liliopsida</taxon>
        <taxon>Poales</taxon>
        <taxon>Poaceae</taxon>
        <taxon>BOP clade</taxon>
        <taxon>Pooideae</taxon>
        <taxon>Triticodae</taxon>
        <taxon>Triticeae</taxon>
        <taxon>Triticinae</taxon>
        <taxon>Aegilops</taxon>
    </lineage>
</organism>
<evidence type="ECO:0000256" key="3">
    <source>
        <dbReference type="ARBA" id="ARBA00022527"/>
    </source>
</evidence>
<dbReference type="PANTHER" id="PTHR47976:SF115">
    <property type="entry name" value="RECEPTOR-LIKE SERINE_THREONINE-PROTEIN KINASE"/>
    <property type="match status" value="1"/>
</dbReference>
<evidence type="ECO:0000256" key="12">
    <source>
        <dbReference type="ARBA" id="ARBA00022989"/>
    </source>
</evidence>
<keyword evidence="6" id="KW-0812">Transmembrane</keyword>
<evidence type="ECO:0000256" key="14">
    <source>
        <dbReference type="ARBA" id="ARBA00023157"/>
    </source>
</evidence>
<keyword evidence="5" id="KW-0808">Transferase</keyword>
<evidence type="ECO:0000256" key="6">
    <source>
        <dbReference type="ARBA" id="ARBA00022692"/>
    </source>
</evidence>
<dbReference type="EC" id="2.7.11.1" evidence="2"/>
<evidence type="ECO:0000256" key="10">
    <source>
        <dbReference type="ARBA" id="ARBA00022777"/>
    </source>
</evidence>
<accession>N1R4Y6</accession>
<evidence type="ECO:0000313" key="20">
    <source>
        <dbReference type="EnsemblPlants" id="EMT33829"/>
    </source>
</evidence>
<dbReference type="InterPro" id="IPR011009">
    <property type="entry name" value="Kinase-like_dom_sf"/>
</dbReference>
<dbReference type="PANTHER" id="PTHR47976">
    <property type="entry name" value="G-TYPE LECTIN S-RECEPTOR-LIKE SERINE/THREONINE-PROTEIN KINASE SD2-5"/>
    <property type="match status" value="1"/>
</dbReference>
<feature type="domain" description="Protein kinase" evidence="19">
    <location>
        <begin position="35"/>
        <end position="309"/>
    </location>
</feature>
<evidence type="ECO:0000259" key="19">
    <source>
        <dbReference type="PROSITE" id="PS50011"/>
    </source>
</evidence>
<evidence type="ECO:0000256" key="7">
    <source>
        <dbReference type="ARBA" id="ARBA00022729"/>
    </source>
</evidence>
<dbReference type="EnsemblPlants" id="EMT33829">
    <property type="protein sequence ID" value="EMT33829"/>
    <property type="gene ID" value="F775_16525"/>
</dbReference>
<dbReference type="Pfam" id="PF00069">
    <property type="entry name" value="Pkinase"/>
    <property type="match status" value="1"/>
</dbReference>
<proteinExistence type="predicted"/>
<evidence type="ECO:0000256" key="8">
    <source>
        <dbReference type="ARBA" id="ARBA00022734"/>
    </source>
</evidence>
<dbReference type="InterPro" id="IPR000719">
    <property type="entry name" value="Prot_kinase_dom"/>
</dbReference>
<dbReference type="InterPro" id="IPR051343">
    <property type="entry name" value="G-type_lectin_kinases/EP1-like"/>
</dbReference>
<dbReference type="SUPFAM" id="SSF56112">
    <property type="entry name" value="Protein kinase-like (PK-like)"/>
    <property type="match status" value="1"/>
</dbReference>
<sequence length="346" mass="39014">MALRRLLGLKGIPGLHGLAFCFHGATPSPRPTHRRAPLNKIGKGGFGSVYLRTLPDGCRIAVKKLEGVCQGEKEFHFEVTIIGGIHHRHLVKLRGFCTEGVHRLVAYEYMSKGSLHRWIFGTKEDDATLLDWDTRFYIVLGTAKGLAYLHQDCESKIIHCNIKPENVLLDDNFTAKVSDFGLAKLMSREQRHAFTMMRGTQGYLAPEWITNRAVSEKCDVYSYGMVLLEIISGRRNFDPMEVSEKAHFPPFVFKKMEEGDLRSIFDSKLNYDGDDDQRGRTTKVALWCIQEDFCQRPSMSKVVQMLEGVCDVPQPPTSSRTVSTLYTAAYESSSVLPSAMQLSQAR</sequence>
<keyword evidence="3" id="KW-0723">Serine/threonine-protein kinase</keyword>
<dbReference type="PROSITE" id="PS50011">
    <property type="entry name" value="PROTEIN_KINASE_DOM"/>
    <property type="match status" value="1"/>
</dbReference>